<dbReference type="PRINTS" id="PR00038">
    <property type="entry name" value="HTHLUXR"/>
</dbReference>
<keyword evidence="4" id="KW-1185">Reference proteome</keyword>
<comment type="caution">
    <text evidence="3">The sequence shown here is derived from an EMBL/GenBank/DDBJ whole genome shotgun (WGS) entry which is preliminary data.</text>
</comment>
<accession>A0A2R7YRY1</accession>
<dbReference type="SMART" id="SM00421">
    <property type="entry name" value="HTH_LUXR"/>
    <property type="match status" value="1"/>
</dbReference>
<sequence length="236" mass="25267">MTLRIALVNHEEVVAHGVAAMFRLSRVPVEVVDANRLTQVPVHLVLHDPFAAVQDPDLGAERMIVDPRFERVVAYTRSFDPAASDTMLRRGYDGYLSTALPRTHLIEALQAIHSGRRVVAPMHPVAVASGSDWPGRAAGLTEREADVLSLISNGLSNKEIATQLGVSINSIKSYIRSCYQTIGVDSRAKAVLWGVTHGMRAPAVDYTRGIGVPVTVPGDAPVVAVADGSMESLDAG</sequence>
<reference evidence="3 4" key="1">
    <citation type="submission" date="2018-03" db="EMBL/GenBank/DDBJ databases">
        <authorList>
            <person name="Keele B.F."/>
        </authorList>
    </citation>
    <scope>NUCLEOTIDE SEQUENCE [LARGE SCALE GENOMIC DNA]</scope>
    <source>
        <strain evidence="3 4">IB-3</strain>
    </source>
</reference>
<keyword evidence="1" id="KW-0238">DNA-binding</keyword>
<dbReference type="OrthoDB" id="9805444at2"/>
<dbReference type="GO" id="GO:0003677">
    <property type="term" value="F:DNA binding"/>
    <property type="evidence" value="ECO:0007669"/>
    <property type="project" value="UniProtKB-KW"/>
</dbReference>
<dbReference type="PANTHER" id="PTHR43214:SF42">
    <property type="entry name" value="TRANSCRIPTIONAL REGULATORY PROTEIN DESR"/>
    <property type="match status" value="1"/>
</dbReference>
<organism evidence="3 4">
    <name type="scientific">Nocardioides currus</name>
    <dbReference type="NCBI Taxonomy" id="2133958"/>
    <lineage>
        <taxon>Bacteria</taxon>
        <taxon>Bacillati</taxon>
        <taxon>Actinomycetota</taxon>
        <taxon>Actinomycetes</taxon>
        <taxon>Propionibacteriales</taxon>
        <taxon>Nocardioidaceae</taxon>
        <taxon>Nocardioides</taxon>
    </lineage>
</organism>
<dbReference type="InterPro" id="IPR000792">
    <property type="entry name" value="Tscrpt_reg_LuxR_C"/>
</dbReference>
<dbReference type="InterPro" id="IPR016032">
    <property type="entry name" value="Sig_transdc_resp-reg_C-effctor"/>
</dbReference>
<evidence type="ECO:0000313" key="4">
    <source>
        <dbReference type="Proteomes" id="UP000244867"/>
    </source>
</evidence>
<evidence type="ECO:0000313" key="3">
    <source>
        <dbReference type="EMBL" id="PUA78984.1"/>
    </source>
</evidence>
<dbReference type="CDD" id="cd06170">
    <property type="entry name" value="LuxR_C_like"/>
    <property type="match status" value="1"/>
</dbReference>
<dbReference type="Pfam" id="PF00196">
    <property type="entry name" value="GerE"/>
    <property type="match status" value="1"/>
</dbReference>
<protein>
    <submittedName>
        <fullName evidence="3">Helix-turn-helix transcriptional regulator</fullName>
    </submittedName>
</protein>
<dbReference type="PANTHER" id="PTHR43214">
    <property type="entry name" value="TWO-COMPONENT RESPONSE REGULATOR"/>
    <property type="match status" value="1"/>
</dbReference>
<evidence type="ECO:0000256" key="1">
    <source>
        <dbReference type="ARBA" id="ARBA00023125"/>
    </source>
</evidence>
<dbReference type="GO" id="GO:0006355">
    <property type="term" value="P:regulation of DNA-templated transcription"/>
    <property type="evidence" value="ECO:0007669"/>
    <property type="project" value="InterPro"/>
</dbReference>
<dbReference type="PROSITE" id="PS50043">
    <property type="entry name" value="HTH_LUXR_2"/>
    <property type="match status" value="1"/>
</dbReference>
<dbReference type="EMBL" id="PYXZ01000013">
    <property type="protein sequence ID" value="PUA78984.1"/>
    <property type="molecule type" value="Genomic_DNA"/>
</dbReference>
<dbReference type="SUPFAM" id="SSF46894">
    <property type="entry name" value="C-terminal effector domain of the bipartite response regulators"/>
    <property type="match status" value="1"/>
</dbReference>
<dbReference type="Gene3D" id="3.40.50.2300">
    <property type="match status" value="1"/>
</dbReference>
<gene>
    <name evidence="3" type="ORF">C7S10_21125</name>
</gene>
<dbReference type="InterPro" id="IPR039420">
    <property type="entry name" value="WalR-like"/>
</dbReference>
<proteinExistence type="predicted"/>
<evidence type="ECO:0000259" key="2">
    <source>
        <dbReference type="PROSITE" id="PS50043"/>
    </source>
</evidence>
<dbReference type="Proteomes" id="UP000244867">
    <property type="component" value="Unassembled WGS sequence"/>
</dbReference>
<dbReference type="RefSeq" id="WP_108346766.1">
    <property type="nucleotide sequence ID" value="NZ_PYXZ01000013.1"/>
</dbReference>
<feature type="domain" description="HTH luxR-type" evidence="2">
    <location>
        <begin position="133"/>
        <end position="198"/>
    </location>
</feature>
<name>A0A2R7YRY1_9ACTN</name>
<dbReference type="AlphaFoldDB" id="A0A2R7YRY1"/>